<name>M0D139_HALPD</name>
<dbReference type="OrthoDB" id="304987at2157"/>
<evidence type="ECO:0000313" key="2">
    <source>
        <dbReference type="Proteomes" id="UP000011513"/>
    </source>
</evidence>
<comment type="caution">
    <text evidence="1">The sequence shown here is derived from an EMBL/GenBank/DDBJ whole genome shotgun (WGS) entry which is preliminary data.</text>
</comment>
<keyword evidence="2" id="KW-1185">Reference proteome</keyword>
<organism evidence="1 2">
    <name type="scientific">Halogeometricum pallidum JCM 14848</name>
    <dbReference type="NCBI Taxonomy" id="1227487"/>
    <lineage>
        <taxon>Archaea</taxon>
        <taxon>Methanobacteriati</taxon>
        <taxon>Methanobacteriota</taxon>
        <taxon>Stenosarchaea group</taxon>
        <taxon>Halobacteria</taxon>
        <taxon>Halobacteriales</taxon>
        <taxon>Haloferacaceae</taxon>
        <taxon>Halogeometricum</taxon>
    </lineage>
</organism>
<reference evidence="1 2" key="1">
    <citation type="journal article" date="2014" name="PLoS Genet.">
        <title>Phylogenetically driven sequencing of extremely halophilic archaea reveals strategies for static and dynamic osmo-response.</title>
        <authorList>
            <person name="Becker E.A."/>
            <person name="Seitzer P.M."/>
            <person name="Tritt A."/>
            <person name="Larsen D."/>
            <person name="Krusor M."/>
            <person name="Yao A.I."/>
            <person name="Wu D."/>
            <person name="Madern D."/>
            <person name="Eisen J.A."/>
            <person name="Darling A.E."/>
            <person name="Facciotti M.T."/>
        </authorList>
    </citation>
    <scope>NUCLEOTIDE SEQUENCE [LARGE SCALE GENOMIC DNA]</scope>
    <source>
        <strain evidence="1 2">JCM 14848</strain>
    </source>
</reference>
<dbReference type="EMBL" id="AOIV01000037">
    <property type="protein sequence ID" value="ELZ28407.1"/>
    <property type="molecule type" value="Genomic_DNA"/>
</dbReference>
<dbReference type="AlphaFoldDB" id="M0D139"/>
<dbReference type="Proteomes" id="UP000011513">
    <property type="component" value="Unassembled WGS sequence"/>
</dbReference>
<gene>
    <name evidence="1" type="ORF">C474_14904</name>
</gene>
<proteinExistence type="predicted"/>
<dbReference type="InParanoid" id="M0D139"/>
<protein>
    <submittedName>
        <fullName evidence="1">Uncharacterized protein</fullName>
    </submittedName>
</protein>
<evidence type="ECO:0000313" key="1">
    <source>
        <dbReference type="EMBL" id="ELZ28407.1"/>
    </source>
</evidence>
<accession>M0D139</accession>
<sequence>MDSSTPWYRGAAVPGRSDEWTVAAVARRSLVSDETFVCEATGDEVPASSTHLLVTIRRDGRFRTRTKEFVVRDEDTLREWLETGE</sequence>
<dbReference type="RefSeq" id="WP_008388155.1">
    <property type="nucleotide sequence ID" value="NZ_AOIV01000037.1"/>
</dbReference>